<gene>
    <name evidence="5" type="ORF">LIZ65_11630</name>
</gene>
<dbReference type="GO" id="GO:0004022">
    <property type="term" value="F:alcohol dehydrogenase (NAD+) activity"/>
    <property type="evidence" value="ECO:0007669"/>
    <property type="project" value="UniProtKB-EC"/>
</dbReference>
<organism evidence="5 6">
    <name type="scientific">Bariatricus massiliensis</name>
    <dbReference type="NCBI Taxonomy" id="1745713"/>
    <lineage>
        <taxon>Bacteria</taxon>
        <taxon>Bacillati</taxon>
        <taxon>Bacillota</taxon>
        <taxon>Clostridia</taxon>
        <taxon>Lachnospirales</taxon>
        <taxon>Lachnospiraceae</taxon>
        <taxon>Bariatricus</taxon>
    </lineage>
</organism>
<dbReference type="InterPro" id="IPR001670">
    <property type="entry name" value="ADH_Fe/GldA"/>
</dbReference>
<proteinExistence type="inferred from homology"/>
<evidence type="ECO:0000313" key="5">
    <source>
        <dbReference type="EMBL" id="MCB7387942.1"/>
    </source>
</evidence>
<dbReference type="Proteomes" id="UP001299546">
    <property type="component" value="Unassembled WGS sequence"/>
</dbReference>
<dbReference type="Pfam" id="PF00465">
    <property type="entry name" value="Fe-ADH"/>
    <property type="match status" value="1"/>
</dbReference>
<evidence type="ECO:0000259" key="4">
    <source>
        <dbReference type="Pfam" id="PF25137"/>
    </source>
</evidence>
<dbReference type="SUPFAM" id="SSF56796">
    <property type="entry name" value="Dehydroquinate synthase-like"/>
    <property type="match status" value="1"/>
</dbReference>
<evidence type="ECO:0000259" key="3">
    <source>
        <dbReference type="Pfam" id="PF00465"/>
    </source>
</evidence>
<dbReference type="Pfam" id="PF25137">
    <property type="entry name" value="ADH_Fe_C"/>
    <property type="match status" value="1"/>
</dbReference>
<dbReference type="PANTHER" id="PTHR11496">
    <property type="entry name" value="ALCOHOL DEHYDROGENASE"/>
    <property type="match status" value="1"/>
</dbReference>
<accession>A0ABS8DHS2</accession>
<dbReference type="Gene3D" id="1.20.1090.10">
    <property type="entry name" value="Dehydroquinate synthase-like - alpha domain"/>
    <property type="match status" value="1"/>
</dbReference>
<feature type="domain" description="Alcohol dehydrogenase iron-type/glycerol dehydrogenase GldA" evidence="3">
    <location>
        <begin position="11"/>
        <end position="172"/>
    </location>
</feature>
<name>A0ABS8DHS2_9FIRM</name>
<evidence type="ECO:0000256" key="1">
    <source>
        <dbReference type="ARBA" id="ARBA00007358"/>
    </source>
</evidence>
<keyword evidence="6" id="KW-1185">Reference proteome</keyword>
<reference evidence="5 6" key="1">
    <citation type="submission" date="2021-10" db="EMBL/GenBank/DDBJ databases">
        <title>Collection of gut derived symbiotic bacterial strains cultured from healthy donors.</title>
        <authorList>
            <person name="Lin H."/>
            <person name="Littmann E."/>
            <person name="Kohout C."/>
            <person name="Pamer E.G."/>
        </authorList>
    </citation>
    <scope>NUCLEOTIDE SEQUENCE [LARGE SCALE GENOMIC DNA]</scope>
    <source>
        <strain evidence="5 6">DFI.1.165</strain>
    </source>
</reference>
<comment type="caution">
    <text evidence="5">The sequence shown here is derived from an EMBL/GenBank/DDBJ whole genome shotgun (WGS) entry which is preliminary data.</text>
</comment>
<dbReference type="Gene3D" id="3.40.50.1970">
    <property type="match status" value="1"/>
</dbReference>
<dbReference type="InterPro" id="IPR056798">
    <property type="entry name" value="ADH_Fe_C"/>
</dbReference>
<evidence type="ECO:0000256" key="2">
    <source>
        <dbReference type="ARBA" id="ARBA00023002"/>
    </source>
</evidence>
<dbReference type="InterPro" id="IPR039697">
    <property type="entry name" value="Alcohol_dehydrogenase_Fe"/>
</dbReference>
<dbReference type="RefSeq" id="WP_066733172.1">
    <property type="nucleotide sequence ID" value="NZ_JAJCIQ010000008.1"/>
</dbReference>
<dbReference type="EMBL" id="JAJCIS010000007">
    <property type="protein sequence ID" value="MCB7387942.1"/>
    <property type="molecule type" value="Genomic_DNA"/>
</dbReference>
<protein>
    <submittedName>
        <fullName evidence="5">Iron-containing alcohol dehydrogenase</fullName>
        <ecNumber evidence="5">1.1.1.1</ecNumber>
    </submittedName>
</protein>
<feature type="domain" description="Fe-containing alcohol dehydrogenase-like C-terminal" evidence="4">
    <location>
        <begin position="185"/>
        <end position="367"/>
    </location>
</feature>
<comment type="similarity">
    <text evidence="1">Belongs to the iron-containing alcohol dehydrogenase family.</text>
</comment>
<sequence length="384" mass="41685">MNNFSKICMPTIICGRGSLSFVTTLEKKKVAVLGYSDHVRELAEHIFKDSKTEVLYVATINHEPLVSDIYDNLGQVADFQPDMILAVGGGSVMDVAKGLHLFYENPQMSFDDSLKPFSLPVLGKRAVSIHVPTTSGTGSETSSAAVFIDSETQVKKLLLSNTLIPHYAVLDPDLTDQLPSTVQTATGLDALCHAIESTTAKNANLFTKAVATQAALDILEYLPIAANDSAPVNLRMTAKEKLHMAATMAGIAITNSCTGIVHSYDHPGPAFGLPHGTVCGIMLSHSMELIGPTEEYAAIAKRLGYSGDTAQLSRHLIRHIQEFNRRLGIHNNFQDAGVGKDAYFQNVPVWAEISIPAFATQMSPADMDIEKGERFYEMCYYGSN</sequence>
<dbReference type="EC" id="1.1.1.1" evidence="5"/>
<dbReference type="PANTHER" id="PTHR11496:SF102">
    <property type="entry name" value="ALCOHOL DEHYDROGENASE 4"/>
    <property type="match status" value="1"/>
</dbReference>
<keyword evidence="2 5" id="KW-0560">Oxidoreductase</keyword>
<evidence type="ECO:0000313" key="6">
    <source>
        <dbReference type="Proteomes" id="UP001299546"/>
    </source>
</evidence>